<feature type="non-terminal residue" evidence="1">
    <location>
        <position position="52"/>
    </location>
</feature>
<evidence type="ECO:0000313" key="1">
    <source>
        <dbReference type="EMBL" id="GAI92954.1"/>
    </source>
</evidence>
<gene>
    <name evidence="1" type="ORF">S12H4_38532</name>
</gene>
<reference evidence="1" key="1">
    <citation type="journal article" date="2014" name="Front. Microbiol.">
        <title>High frequency of phylogenetically diverse reductive dehalogenase-homologous genes in deep subseafloor sedimentary metagenomes.</title>
        <authorList>
            <person name="Kawai M."/>
            <person name="Futagami T."/>
            <person name="Toyoda A."/>
            <person name="Takaki Y."/>
            <person name="Nishi S."/>
            <person name="Hori S."/>
            <person name="Arai W."/>
            <person name="Tsubouchi T."/>
            <person name="Morono Y."/>
            <person name="Uchiyama I."/>
            <person name="Ito T."/>
            <person name="Fujiyama A."/>
            <person name="Inagaki F."/>
            <person name="Takami H."/>
        </authorList>
    </citation>
    <scope>NUCLEOTIDE SEQUENCE</scope>
    <source>
        <strain evidence="1">Expedition CK06-06</strain>
    </source>
</reference>
<comment type="caution">
    <text evidence="1">The sequence shown here is derived from an EMBL/GenBank/DDBJ whole genome shotgun (WGS) entry which is preliminary data.</text>
</comment>
<organism evidence="1">
    <name type="scientific">marine sediment metagenome</name>
    <dbReference type="NCBI Taxonomy" id="412755"/>
    <lineage>
        <taxon>unclassified sequences</taxon>
        <taxon>metagenomes</taxon>
        <taxon>ecological metagenomes</taxon>
    </lineage>
</organism>
<accession>X1UKV8</accession>
<proteinExistence type="predicted"/>
<name>X1UKV8_9ZZZZ</name>
<dbReference type="EMBL" id="BARW01023200">
    <property type="protein sequence ID" value="GAI92954.1"/>
    <property type="molecule type" value="Genomic_DNA"/>
</dbReference>
<protein>
    <submittedName>
        <fullName evidence="1">Uncharacterized protein</fullName>
    </submittedName>
</protein>
<dbReference type="AlphaFoldDB" id="X1UKV8"/>
<sequence length="52" mass="5964">MVKQRKNNDRTLHPALENLKERLSSPRLRAAGTILTYLETGAKFLNGLRKDQ</sequence>